<keyword evidence="6" id="KW-0175">Coiled coil</keyword>
<dbReference type="InterPro" id="IPR011009">
    <property type="entry name" value="Kinase-like_dom_sf"/>
</dbReference>
<feature type="domain" description="Protein kinase" evidence="8">
    <location>
        <begin position="15"/>
        <end position="277"/>
    </location>
</feature>
<dbReference type="EMBL" id="CP128401">
    <property type="protein sequence ID" value="WJW69973.1"/>
    <property type="molecule type" value="Genomic_DNA"/>
</dbReference>
<evidence type="ECO:0000259" key="9">
    <source>
        <dbReference type="PROSITE" id="PS50043"/>
    </source>
</evidence>
<dbReference type="SUPFAM" id="SSF46894">
    <property type="entry name" value="C-terminal effector domain of the bipartite response regulators"/>
    <property type="match status" value="1"/>
</dbReference>
<dbReference type="PANTHER" id="PTHR43289">
    <property type="entry name" value="MITOGEN-ACTIVATED PROTEIN KINASE KINASE KINASE 20-RELATED"/>
    <property type="match status" value="1"/>
</dbReference>
<dbReference type="CDD" id="cd14014">
    <property type="entry name" value="STKc_PknB_like"/>
    <property type="match status" value="1"/>
</dbReference>
<evidence type="ECO:0000256" key="4">
    <source>
        <dbReference type="ARBA" id="ARBA00022777"/>
    </source>
</evidence>
<dbReference type="Gene3D" id="1.10.10.10">
    <property type="entry name" value="Winged helix-like DNA-binding domain superfamily/Winged helix DNA-binding domain"/>
    <property type="match status" value="1"/>
</dbReference>
<dbReference type="InterPro" id="IPR000792">
    <property type="entry name" value="Tscrpt_reg_LuxR_C"/>
</dbReference>
<sequence length="738" mass="83164">MSQQFQTGAIIAGKYRIEGEIGSGGLGSVYLATDLKLKRAVAIKTLRHNRANFSQQLPGTFEEYLARFEREAAISSYFTANPNIITVFGLEQDEAQHYYLLMEYFEGGSLSDLLKKEGKLSIERACAITLDLCRALAEIHRHPADIVHRDLKPANVLLRANGQAVIADFGVAQIGHESKRESDIVAPHPGSQPYMSPEQRGSSGYLTPASDLYSLGLLLYEMLVGKLYSKIKKLPPSQLTPAIPIWLDSLLTKLLDNEPEKRYQQAEEVLSELQKGLDRLKSEEETAETTPLPGIAKKADTPLHAEPYSEPVPLAQLLPLEKPEGTMSTQSHFYIERQSDPIALETIRQQGVTITIKAPRQMGKSSLLLRVREEALKQKKQVALLDFQLIDKPALTNPDLFFRQFCDWLTDELELASKVTEYWETPLGNSQRTTRYMQRYLLKTIEGPLVLAMDEVDRIFDTPFRSDFFGMLRSWHNSRQSQSLWQQLDLVLVTSTEPYQLIEDLNQSPFNVGEVIELADFSGEQVAELNRRYQAPLSPEELAKLITLLGGHPYLVRRGLYLVASGRITAQELFSRATQEQGPFGDHLRNHLFRLYEREELVEGMRQVLQKQQCPDERVYFRLRGAGLVKREGRLVVPRCQLYSEYFRAVALEQGQISASPLASEIGSNSAKAPLAGLSERELEVLKLVVEGMTNAQIAEKLVLSIHTVNSHVSSIYGKLEVTSRTEAARYAIQHKLV</sequence>
<evidence type="ECO:0000259" key="8">
    <source>
        <dbReference type="PROSITE" id="PS50011"/>
    </source>
</evidence>
<keyword evidence="11" id="KW-1185">Reference proteome</keyword>
<evidence type="ECO:0000256" key="3">
    <source>
        <dbReference type="ARBA" id="ARBA00022741"/>
    </source>
</evidence>
<dbReference type="RefSeq" id="WP_341471857.1">
    <property type="nucleotide sequence ID" value="NZ_CP128401.1"/>
</dbReference>
<feature type="coiled-coil region" evidence="6">
    <location>
        <begin position="263"/>
        <end position="290"/>
    </location>
</feature>
<dbReference type="Gene3D" id="1.10.510.10">
    <property type="entry name" value="Transferase(Phosphotransferase) domain 1"/>
    <property type="match status" value="1"/>
</dbReference>
<dbReference type="InterPro" id="IPR000719">
    <property type="entry name" value="Prot_kinase_dom"/>
</dbReference>
<evidence type="ECO:0000313" key="10">
    <source>
        <dbReference type="EMBL" id="WJW69973.1"/>
    </source>
</evidence>
<evidence type="ECO:0000256" key="6">
    <source>
        <dbReference type="SAM" id="Coils"/>
    </source>
</evidence>
<keyword evidence="5" id="KW-0067">ATP-binding</keyword>
<dbReference type="SUPFAM" id="SSF52540">
    <property type="entry name" value="P-loop containing nucleoside triphosphate hydrolases"/>
    <property type="match status" value="1"/>
</dbReference>
<dbReference type="Pfam" id="PF00196">
    <property type="entry name" value="GerE"/>
    <property type="match status" value="1"/>
</dbReference>
<keyword evidence="2" id="KW-0808">Transferase</keyword>
<dbReference type="Pfam" id="PF14516">
    <property type="entry name" value="AAA_35"/>
    <property type="match status" value="1"/>
</dbReference>
<keyword evidence="3" id="KW-0547">Nucleotide-binding</keyword>
<evidence type="ECO:0000313" key="11">
    <source>
        <dbReference type="Proteomes" id="UP001431572"/>
    </source>
</evidence>
<keyword evidence="10" id="KW-0614">Plasmid</keyword>
<dbReference type="InterPro" id="IPR008271">
    <property type="entry name" value="Ser/Thr_kinase_AS"/>
</dbReference>
<dbReference type="PROSITE" id="PS50011">
    <property type="entry name" value="PROTEIN_KINASE_DOM"/>
    <property type="match status" value="1"/>
</dbReference>
<evidence type="ECO:0000256" key="5">
    <source>
        <dbReference type="ARBA" id="ARBA00022840"/>
    </source>
</evidence>
<keyword evidence="4" id="KW-0418">Kinase</keyword>
<dbReference type="InterPro" id="IPR036388">
    <property type="entry name" value="WH-like_DNA-bd_sf"/>
</dbReference>
<dbReference type="InterPro" id="IPR027417">
    <property type="entry name" value="P-loop_NTPase"/>
</dbReference>
<dbReference type="Proteomes" id="UP001431572">
    <property type="component" value="Plasmid unnamed1"/>
</dbReference>
<evidence type="ECO:0000256" key="7">
    <source>
        <dbReference type="SAM" id="MobiDB-lite"/>
    </source>
</evidence>
<evidence type="ECO:0000256" key="2">
    <source>
        <dbReference type="ARBA" id="ARBA00022679"/>
    </source>
</evidence>
<name>A0ABY9B9V1_9CHLR</name>
<dbReference type="SMART" id="SM00220">
    <property type="entry name" value="S_TKc"/>
    <property type="match status" value="1"/>
</dbReference>
<dbReference type="PROSITE" id="PS00108">
    <property type="entry name" value="PROTEIN_KINASE_ST"/>
    <property type="match status" value="1"/>
</dbReference>
<feature type="region of interest" description="Disordered" evidence="7">
    <location>
        <begin position="180"/>
        <end position="202"/>
    </location>
</feature>
<protein>
    <recommendedName>
        <fullName evidence="1">non-specific serine/threonine protein kinase</fullName>
        <ecNumber evidence="1">2.7.11.1</ecNumber>
    </recommendedName>
</protein>
<dbReference type="Gene3D" id="3.40.50.300">
    <property type="entry name" value="P-loop containing nucleotide triphosphate hydrolases"/>
    <property type="match status" value="1"/>
</dbReference>
<dbReference type="CDD" id="cd06170">
    <property type="entry name" value="LuxR_C_like"/>
    <property type="match status" value="1"/>
</dbReference>
<dbReference type="SUPFAM" id="SSF56112">
    <property type="entry name" value="Protein kinase-like (PK-like)"/>
    <property type="match status" value="1"/>
</dbReference>
<dbReference type="EC" id="2.7.11.1" evidence="1"/>
<dbReference type="PRINTS" id="PR00038">
    <property type="entry name" value="HTHLUXR"/>
</dbReference>
<proteinExistence type="predicted"/>
<geneLocation type="plasmid" evidence="10 11">
    <name>unnamed1</name>
</geneLocation>
<organism evidence="10 11">
    <name type="scientific">Candidatus Chlorohelix allophototropha</name>
    <dbReference type="NCBI Taxonomy" id="3003348"/>
    <lineage>
        <taxon>Bacteria</taxon>
        <taxon>Bacillati</taxon>
        <taxon>Chloroflexota</taxon>
        <taxon>Chloroflexia</taxon>
        <taxon>Candidatus Chloroheliales</taxon>
        <taxon>Candidatus Chloroheliaceae</taxon>
        <taxon>Candidatus Chlorohelix</taxon>
    </lineage>
</organism>
<dbReference type="PANTHER" id="PTHR43289:SF6">
    <property type="entry name" value="SERINE_THREONINE-PROTEIN KINASE NEKL-3"/>
    <property type="match status" value="1"/>
</dbReference>
<dbReference type="PROSITE" id="PS50043">
    <property type="entry name" value="HTH_LUXR_2"/>
    <property type="match status" value="1"/>
</dbReference>
<feature type="domain" description="HTH luxR-type" evidence="9">
    <location>
        <begin position="671"/>
        <end position="736"/>
    </location>
</feature>
<evidence type="ECO:0000256" key="1">
    <source>
        <dbReference type="ARBA" id="ARBA00012513"/>
    </source>
</evidence>
<dbReference type="Pfam" id="PF00069">
    <property type="entry name" value="Pkinase"/>
    <property type="match status" value="1"/>
</dbReference>
<dbReference type="InterPro" id="IPR016032">
    <property type="entry name" value="Sig_transdc_resp-reg_C-effctor"/>
</dbReference>
<gene>
    <name evidence="10" type="ORF">OZ401_004774</name>
</gene>
<accession>A0ABY9B9V1</accession>
<dbReference type="Gene3D" id="3.30.200.20">
    <property type="entry name" value="Phosphorylase Kinase, domain 1"/>
    <property type="match status" value="1"/>
</dbReference>
<dbReference type="SMART" id="SM00421">
    <property type="entry name" value="HTH_LUXR"/>
    <property type="match status" value="1"/>
</dbReference>
<reference evidence="10" key="1">
    <citation type="journal article" date="2024" name="Nature">
        <title>Anoxygenic phototroph of the Chloroflexota uses a type I reaction centre.</title>
        <authorList>
            <person name="Tsuji J.M."/>
            <person name="Shaw N.A."/>
            <person name="Nagashima S."/>
            <person name="Venkiteswaran J.J."/>
            <person name="Schiff S.L."/>
            <person name="Watanabe T."/>
            <person name="Fukui M."/>
            <person name="Hanada S."/>
            <person name="Tank M."/>
            <person name="Neufeld J.D."/>
        </authorList>
    </citation>
    <scope>NUCLEOTIDE SEQUENCE</scope>
    <source>
        <strain evidence="10">L227-S17</strain>
    </source>
</reference>
<dbReference type="PROSITE" id="PS00622">
    <property type="entry name" value="HTH_LUXR_1"/>
    <property type="match status" value="1"/>
</dbReference>